<organism evidence="1">
    <name type="scientific">Arundo donax</name>
    <name type="common">Giant reed</name>
    <name type="synonym">Donax arundinaceus</name>
    <dbReference type="NCBI Taxonomy" id="35708"/>
    <lineage>
        <taxon>Eukaryota</taxon>
        <taxon>Viridiplantae</taxon>
        <taxon>Streptophyta</taxon>
        <taxon>Embryophyta</taxon>
        <taxon>Tracheophyta</taxon>
        <taxon>Spermatophyta</taxon>
        <taxon>Magnoliopsida</taxon>
        <taxon>Liliopsida</taxon>
        <taxon>Poales</taxon>
        <taxon>Poaceae</taxon>
        <taxon>PACMAD clade</taxon>
        <taxon>Arundinoideae</taxon>
        <taxon>Arundineae</taxon>
        <taxon>Arundo</taxon>
    </lineage>
</organism>
<evidence type="ECO:0000313" key="1">
    <source>
        <dbReference type="EMBL" id="JAD27375.1"/>
    </source>
</evidence>
<proteinExistence type="predicted"/>
<protein>
    <submittedName>
        <fullName evidence="1">Uncharacterized protein</fullName>
    </submittedName>
</protein>
<reference evidence="1" key="1">
    <citation type="submission" date="2014-09" db="EMBL/GenBank/DDBJ databases">
        <authorList>
            <person name="Magalhaes I.L.F."/>
            <person name="Oliveira U."/>
            <person name="Santos F.R."/>
            <person name="Vidigal T.H.D.A."/>
            <person name="Brescovit A.D."/>
            <person name="Santos A.J."/>
        </authorList>
    </citation>
    <scope>NUCLEOTIDE SEQUENCE</scope>
    <source>
        <tissue evidence="1">Shoot tissue taken approximately 20 cm above the soil surface</tissue>
    </source>
</reference>
<dbReference type="AlphaFoldDB" id="A0A0A8YR71"/>
<sequence>MFRLKYRLHEPHTLYSLLGIQIIKSVVFFPHNLHNSMDH</sequence>
<accession>A0A0A8YR71</accession>
<name>A0A0A8YR71_ARUDO</name>
<reference evidence="1" key="2">
    <citation type="journal article" date="2015" name="Data Brief">
        <title>Shoot transcriptome of the giant reed, Arundo donax.</title>
        <authorList>
            <person name="Barrero R.A."/>
            <person name="Guerrero F.D."/>
            <person name="Moolhuijzen P."/>
            <person name="Goolsby J.A."/>
            <person name="Tidwell J."/>
            <person name="Bellgard S.E."/>
            <person name="Bellgard M.I."/>
        </authorList>
    </citation>
    <scope>NUCLEOTIDE SEQUENCE</scope>
    <source>
        <tissue evidence="1">Shoot tissue taken approximately 20 cm above the soil surface</tissue>
    </source>
</reference>
<dbReference type="EMBL" id="GBRH01270520">
    <property type="protein sequence ID" value="JAD27375.1"/>
    <property type="molecule type" value="Transcribed_RNA"/>
</dbReference>